<keyword evidence="7" id="KW-0443">Lipid metabolism</keyword>
<keyword evidence="8" id="KW-0496">Mitochondrion</keyword>
<evidence type="ECO:0000256" key="10">
    <source>
        <dbReference type="PIRSR" id="PIRSR000105-1"/>
    </source>
</evidence>
<organism evidence="13 14">
    <name type="scientific">Diabrotica balteata</name>
    <name type="common">Banded cucumber beetle</name>
    <dbReference type="NCBI Taxonomy" id="107213"/>
    <lineage>
        <taxon>Eukaryota</taxon>
        <taxon>Metazoa</taxon>
        <taxon>Ecdysozoa</taxon>
        <taxon>Arthropoda</taxon>
        <taxon>Hexapoda</taxon>
        <taxon>Insecta</taxon>
        <taxon>Pterygota</taxon>
        <taxon>Neoptera</taxon>
        <taxon>Endopterygota</taxon>
        <taxon>Coleoptera</taxon>
        <taxon>Polyphaga</taxon>
        <taxon>Cucujiformia</taxon>
        <taxon>Chrysomeloidea</taxon>
        <taxon>Chrysomelidae</taxon>
        <taxon>Galerucinae</taxon>
        <taxon>Diabroticina</taxon>
        <taxon>Diabroticites</taxon>
        <taxon>Diabrotica</taxon>
    </lineage>
</organism>
<evidence type="ECO:0000256" key="2">
    <source>
        <dbReference type="ARBA" id="ARBA00005005"/>
    </source>
</evidence>
<dbReference type="Pfam" id="PF00725">
    <property type="entry name" value="3HCDH"/>
    <property type="match status" value="1"/>
</dbReference>
<dbReference type="GO" id="GO:0070403">
    <property type="term" value="F:NAD+ binding"/>
    <property type="evidence" value="ECO:0007669"/>
    <property type="project" value="InterPro"/>
</dbReference>
<dbReference type="GO" id="GO:0005759">
    <property type="term" value="C:mitochondrial matrix"/>
    <property type="evidence" value="ECO:0007669"/>
    <property type="project" value="UniProtKB-SubCell"/>
</dbReference>
<evidence type="ECO:0000256" key="6">
    <source>
        <dbReference type="ARBA" id="ARBA00023027"/>
    </source>
</evidence>
<dbReference type="InterPro" id="IPR006176">
    <property type="entry name" value="3-OHacyl-CoA_DH_NAD-bd"/>
</dbReference>
<dbReference type="GO" id="GO:0003857">
    <property type="term" value="F:(3S)-3-hydroxyacyl-CoA dehydrogenase (NAD+) activity"/>
    <property type="evidence" value="ECO:0007669"/>
    <property type="project" value="UniProtKB-EC"/>
</dbReference>
<protein>
    <recommendedName>
        <fullName evidence="15">3-hydroxyacyl-CoA dehydrogenase</fullName>
    </recommendedName>
</protein>
<dbReference type="PANTHER" id="PTHR43561">
    <property type="match status" value="1"/>
</dbReference>
<dbReference type="InterPro" id="IPR052242">
    <property type="entry name" value="Mito_3-hydroxyacyl-CoA_DH"/>
</dbReference>
<dbReference type="InterPro" id="IPR008927">
    <property type="entry name" value="6-PGluconate_DH-like_C_sf"/>
</dbReference>
<accession>A0A9N9T9S7</accession>
<feature type="domain" description="3-hydroxyacyl-CoA dehydrogenase C-terminal" evidence="11">
    <location>
        <begin position="193"/>
        <end position="290"/>
    </location>
</feature>
<evidence type="ECO:0000256" key="5">
    <source>
        <dbReference type="ARBA" id="ARBA00023002"/>
    </source>
</evidence>
<proteinExistence type="inferred from homology"/>
<dbReference type="SUPFAM" id="SSF48179">
    <property type="entry name" value="6-phosphogluconate dehydrogenase C-terminal domain-like"/>
    <property type="match status" value="1"/>
</dbReference>
<evidence type="ECO:0000256" key="4">
    <source>
        <dbReference type="ARBA" id="ARBA00022832"/>
    </source>
</evidence>
<comment type="catalytic activity">
    <reaction evidence="9">
        <text>a (3S)-3-hydroxyacyl-CoA + NAD(+) = a 3-oxoacyl-CoA + NADH + H(+)</text>
        <dbReference type="Rhea" id="RHEA:22432"/>
        <dbReference type="ChEBI" id="CHEBI:15378"/>
        <dbReference type="ChEBI" id="CHEBI:57318"/>
        <dbReference type="ChEBI" id="CHEBI:57540"/>
        <dbReference type="ChEBI" id="CHEBI:57945"/>
        <dbReference type="ChEBI" id="CHEBI:90726"/>
        <dbReference type="EC" id="1.1.1.35"/>
    </reaction>
</comment>
<dbReference type="InterPro" id="IPR022694">
    <property type="entry name" value="3-OHacyl-CoA_DH"/>
</dbReference>
<dbReference type="Gene3D" id="1.10.1040.10">
    <property type="entry name" value="N-(1-d-carboxylethyl)-l-norvaline Dehydrogenase, domain 2"/>
    <property type="match status" value="1"/>
</dbReference>
<comment type="similarity">
    <text evidence="3">Belongs to the 3-hydroxyacyl-CoA dehydrogenase family.</text>
</comment>
<reference evidence="13" key="1">
    <citation type="submission" date="2022-01" db="EMBL/GenBank/DDBJ databases">
        <authorList>
            <person name="King R."/>
        </authorList>
    </citation>
    <scope>NUCLEOTIDE SEQUENCE</scope>
</reference>
<gene>
    <name evidence="13" type="ORF">DIABBA_LOCUS10218</name>
</gene>
<evidence type="ECO:0000256" key="9">
    <source>
        <dbReference type="ARBA" id="ARBA00049556"/>
    </source>
</evidence>
<dbReference type="SUPFAM" id="SSF51735">
    <property type="entry name" value="NAD(P)-binding Rossmann-fold domains"/>
    <property type="match status" value="1"/>
</dbReference>
<evidence type="ECO:0000256" key="7">
    <source>
        <dbReference type="ARBA" id="ARBA00023098"/>
    </source>
</evidence>
<evidence type="ECO:0000256" key="3">
    <source>
        <dbReference type="ARBA" id="ARBA00009463"/>
    </source>
</evidence>
<name>A0A9N9T9S7_DIABA</name>
<dbReference type="InterPro" id="IPR006108">
    <property type="entry name" value="3HC_DH_C"/>
</dbReference>
<evidence type="ECO:0000313" key="13">
    <source>
        <dbReference type="EMBL" id="CAG9837214.1"/>
    </source>
</evidence>
<evidence type="ECO:0000313" key="14">
    <source>
        <dbReference type="Proteomes" id="UP001153709"/>
    </source>
</evidence>
<dbReference type="Proteomes" id="UP001153709">
    <property type="component" value="Chromosome 7"/>
</dbReference>
<dbReference type="Gene3D" id="3.40.50.720">
    <property type="entry name" value="NAD(P)-binding Rossmann-like Domain"/>
    <property type="match status" value="1"/>
</dbReference>
<evidence type="ECO:0000256" key="1">
    <source>
        <dbReference type="ARBA" id="ARBA00004305"/>
    </source>
</evidence>
<keyword evidence="4" id="KW-0276">Fatty acid metabolism</keyword>
<comment type="subcellular location">
    <subcellularLocation>
        <location evidence="1">Mitochondrion matrix</location>
    </subcellularLocation>
</comment>
<dbReference type="GO" id="GO:0006635">
    <property type="term" value="P:fatty acid beta-oxidation"/>
    <property type="evidence" value="ECO:0007669"/>
    <property type="project" value="TreeGrafter"/>
</dbReference>
<dbReference type="AlphaFoldDB" id="A0A9N9T9S7"/>
<evidence type="ECO:0000256" key="8">
    <source>
        <dbReference type="ARBA" id="ARBA00023128"/>
    </source>
</evidence>
<keyword evidence="14" id="KW-1185">Reference proteome</keyword>
<evidence type="ECO:0008006" key="15">
    <source>
        <dbReference type="Google" id="ProtNLM"/>
    </source>
</evidence>
<keyword evidence="5" id="KW-0560">Oxidoreductase</keyword>
<evidence type="ECO:0000259" key="12">
    <source>
        <dbReference type="Pfam" id="PF02737"/>
    </source>
</evidence>
<dbReference type="PIRSF" id="PIRSF000105">
    <property type="entry name" value="HCDH"/>
    <property type="match status" value="1"/>
</dbReference>
<feature type="site" description="Important for catalytic activity" evidence="10">
    <location>
        <position position="147"/>
    </location>
</feature>
<dbReference type="Pfam" id="PF02737">
    <property type="entry name" value="3HCDH_N"/>
    <property type="match status" value="1"/>
</dbReference>
<dbReference type="InterPro" id="IPR013328">
    <property type="entry name" value="6PGD_dom2"/>
</dbReference>
<keyword evidence="6" id="KW-0520">NAD</keyword>
<dbReference type="EMBL" id="OU898282">
    <property type="protein sequence ID" value="CAG9837214.1"/>
    <property type="molecule type" value="Genomic_DNA"/>
</dbReference>
<dbReference type="PANTHER" id="PTHR43561:SF3">
    <property type="entry name" value="HYDROXYACYL-COENZYME A DEHYDROGENASE, MITOCHONDRIAL"/>
    <property type="match status" value="1"/>
</dbReference>
<feature type="domain" description="3-hydroxyacyl-CoA dehydrogenase NAD binding" evidence="12">
    <location>
        <begin position="7"/>
        <end position="190"/>
    </location>
</feature>
<sequence>MKNAIKTITIFGGGKIGSGLVQIAAQNAKKVVLVETNQEQLKKSAELLITNLGKSARELYKEEYQAKQYIEQIMGFVTGTTNPTKAVIDADLVVEAIPERLDKKQELFRHIDKATPTKTIFASTTNSLSIGSFAENSTRIQRFVGLHFFYPVPETKLVEIVKVSVTSKETLDSVTAWCKDIGKTPVICNDSAGFIVNRLLLSYISEAIRMTERDDATPQDIDIAMKLTTGSPMGPIQLADHLGHDTILNLLANFKSREPNNSFLTPSRSQKLLVQQGKLGTKSGEGYYKYNDLKHWITNYSHRYNNKQHWLKHYQLWKKNCEKEVLQNLDN</sequence>
<comment type="pathway">
    <text evidence="2">Lipid metabolism; fatty acid beta-oxidation.</text>
</comment>
<evidence type="ECO:0000259" key="11">
    <source>
        <dbReference type="Pfam" id="PF00725"/>
    </source>
</evidence>
<dbReference type="InterPro" id="IPR036291">
    <property type="entry name" value="NAD(P)-bd_dom_sf"/>
</dbReference>
<dbReference type="OrthoDB" id="2018133at2759"/>